<dbReference type="SUPFAM" id="SSF48371">
    <property type="entry name" value="ARM repeat"/>
    <property type="match status" value="2"/>
</dbReference>
<dbReference type="Pfam" id="PF03810">
    <property type="entry name" value="IBN_N"/>
    <property type="match status" value="1"/>
</dbReference>
<dbReference type="InterPro" id="IPR016024">
    <property type="entry name" value="ARM-type_fold"/>
</dbReference>
<feature type="compositionally biased region" description="Basic and acidic residues" evidence="9">
    <location>
        <begin position="753"/>
        <end position="764"/>
    </location>
</feature>
<evidence type="ECO:0000256" key="5">
    <source>
        <dbReference type="ARBA" id="ARBA00022737"/>
    </source>
</evidence>
<dbReference type="GO" id="GO:0006606">
    <property type="term" value="P:protein import into nucleus"/>
    <property type="evidence" value="ECO:0007669"/>
    <property type="project" value="InterPro"/>
</dbReference>
<keyword evidence="5" id="KW-0677">Repeat</keyword>
<keyword evidence="4" id="KW-0963">Cytoplasm</keyword>
<feature type="repeat" description="HEAT" evidence="8">
    <location>
        <begin position="404"/>
        <end position="441"/>
    </location>
</feature>
<evidence type="ECO:0000259" key="10">
    <source>
        <dbReference type="PROSITE" id="PS50166"/>
    </source>
</evidence>
<keyword evidence="7" id="KW-0539">Nucleus</keyword>
<dbReference type="Pfam" id="PF25780">
    <property type="entry name" value="TPR_IPO5"/>
    <property type="match status" value="1"/>
</dbReference>
<dbReference type="GO" id="GO:0005737">
    <property type="term" value="C:cytoplasm"/>
    <property type="evidence" value="ECO:0007669"/>
    <property type="project" value="UniProtKB-SubCell"/>
</dbReference>
<name>A0A7R9TPX1_9VIRI</name>
<evidence type="ECO:0000256" key="2">
    <source>
        <dbReference type="ARBA" id="ARBA00004496"/>
    </source>
</evidence>
<dbReference type="EMBL" id="HBDZ01009616">
    <property type="protein sequence ID" value="CAD8241899.1"/>
    <property type="molecule type" value="Transcribed_RNA"/>
</dbReference>
<evidence type="ECO:0000256" key="6">
    <source>
        <dbReference type="ARBA" id="ARBA00022927"/>
    </source>
</evidence>
<evidence type="ECO:0000256" key="4">
    <source>
        <dbReference type="ARBA" id="ARBA00022490"/>
    </source>
</evidence>
<sequence>MAAPADAAHAELAALLPSLFVADNEARRAAEARLKVALKQPAAAPALVALARTHAEPAVRQLAAVLCRRRLRSHWAKLDAATKASVKQALLEAVSAEPEGIVRRAVAEATAAVGCVALPKGEWAELPAFLAQAAEAPAEGVREAACVILGGLLEDLGGDFFAAETASLQGLLVKAMRDDSARVRATALRATAAMLFTSPALDGTKGAKGEASPATPLVEPVAAVAQAAVAGGDTETAVRALDLLEDFVTAPGNVLGKGNALLPGLLRLAAETACNGAAETPARKRAVELIEGAARRKPRALSKGKTPLAPALVAAICPLCAVAGDDDDGEEDSTEVPLRKHAMAALDAFAEQIASKHILPAVLAYASQAHASTDHNARAAAMDVLGVAACGCSEEMRRRLNEYLAPIVAGLGDAHRRVRGAAAVALAAYAEHLQPEIVETYEQLLPRIFELLRDTEGHVVERACFVLSTFCEQLSDNDRGEEIVPYVSSIIETMVAILRSDRVHMHEVALSCITSAAATADESFAPHAPPLLEMMAACMRAPASTEEEISRRGRATECAGMVLASIGLEEGTPFIPTFVELALANYESDVPELREHTHRFWCNVSTLGKADMASLLPRIVPHVLKSVEEDDFEKMFIQGDDSDGVGAGGIAGAAAAFDDSDDEGGFNLGGGGSIRIHTAMLEEKEAAVQALSVLAEQCGVAFAPFLEQSMAAVEGLMEYFHEDVRDAACDAASGLCACARLAKPAPGVPDAPSDEKARASTDARRLSEQESAVVLSAEATKVVNTLMHALHQVASTDDDRDVVATACSSIACITRMMGGAAFAKWAERVSVLVGTIAARKHPCFEHDESDYEDEDEDEDGDAVHAGRVLDAAVDVLPAMAYVMRDAFAPYLAAQAEVLWSYTRATRPAEDRTMVVAALAEIGEYVPALLAPYAKALSGVLLSELRCDDPQNHRNAAFCVRVLCALGPVQFPPDAVAQVLEGLGPLLNPQEHGSARDNVISAVCSLAKSHPEQLPAAQAVAGVVPFLPLEDDVEESLPVYDFLCELLESAHAAVAPHAGAILAAMGVAALNDRTPAVAMSRMSRCVAHLSSHYAAQLQAVVGSVSDEARTGLEKLAGRGGQ</sequence>
<gene>
    <name evidence="11" type="ORF">PCOL08062_LOCUS7340</name>
</gene>
<evidence type="ECO:0000313" key="11">
    <source>
        <dbReference type="EMBL" id="CAD8241899.1"/>
    </source>
</evidence>
<dbReference type="InterPro" id="IPR001494">
    <property type="entry name" value="Importin-beta_N"/>
</dbReference>
<comment type="subcellular location">
    <subcellularLocation>
        <location evidence="2">Cytoplasm</location>
    </subcellularLocation>
    <subcellularLocation>
        <location evidence="1">Nucleus</location>
    </subcellularLocation>
</comment>
<proteinExistence type="predicted"/>
<evidence type="ECO:0000256" key="1">
    <source>
        <dbReference type="ARBA" id="ARBA00004123"/>
    </source>
</evidence>
<dbReference type="PROSITE" id="PS50077">
    <property type="entry name" value="HEAT_REPEAT"/>
    <property type="match status" value="1"/>
</dbReference>
<dbReference type="InterPro" id="IPR021133">
    <property type="entry name" value="HEAT_type_2"/>
</dbReference>
<dbReference type="Gene3D" id="1.25.10.10">
    <property type="entry name" value="Leucine-rich Repeat Variant"/>
    <property type="match status" value="1"/>
</dbReference>
<reference evidence="11" key="1">
    <citation type="submission" date="2021-01" db="EMBL/GenBank/DDBJ databases">
        <authorList>
            <person name="Corre E."/>
            <person name="Pelletier E."/>
            <person name="Niang G."/>
            <person name="Scheremetjew M."/>
            <person name="Finn R."/>
            <person name="Kale V."/>
            <person name="Holt S."/>
            <person name="Cochrane G."/>
            <person name="Meng A."/>
            <person name="Brown T."/>
            <person name="Cohen L."/>
        </authorList>
    </citation>
    <scope>NUCLEOTIDE SEQUENCE</scope>
    <source>
        <strain evidence="11">CCMP1413</strain>
    </source>
</reference>
<evidence type="ECO:0000256" key="3">
    <source>
        <dbReference type="ARBA" id="ARBA00022448"/>
    </source>
</evidence>
<dbReference type="InterPro" id="IPR040122">
    <property type="entry name" value="Importin_beta"/>
</dbReference>
<feature type="domain" description="Importin N-terminal" evidence="10">
    <location>
        <begin position="30"/>
        <end position="96"/>
    </location>
</feature>
<protein>
    <recommendedName>
        <fullName evidence="10">Importin N-terminal domain-containing protein</fullName>
    </recommendedName>
</protein>
<dbReference type="SMART" id="SM00913">
    <property type="entry name" value="IBN_N"/>
    <property type="match status" value="1"/>
</dbReference>
<evidence type="ECO:0000256" key="8">
    <source>
        <dbReference type="PROSITE-ProRule" id="PRU00103"/>
    </source>
</evidence>
<keyword evidence="3" id="KW-0813">Transport</keyword>
<accession>A0A7R9TPX1</accession>
<organism evidence="11">
    <name type="scientific">Prasinoderma coloniale</name>
    <dbReference type="NCBI Taxonomy" id="156133"/>
    <lineage>
        <taxon>Eukaryota</taxon>
        <taxon>Viridiplantae</taxon>
        <taxon>Prasinodermophyta</taxon>
        <taxon>Prasinodermophyceae</taxon>
        <taxon>Prasinodermales</taxon>
        <taxon>Prasinodermaceae</taxon>
        <taxon>Prasinoderma</taxon>
    </lineage>
</organism>
<dbReference type="InterPro" id="IPR057672">
    <property type="entry name" value="TPR_IPO4/5"/>
</dbReference>
<evidence type="ECO:0000256" key="7">
    <source>
        <dbReference type="ARBA" id="ARBA00023242"/>
    </source>
</evidence>
<feature type="region of interest" description="Disordered" evidence="9">
    <location>
        <begin position="745"/>
        <end position="764"/>
    </location>
</feature>
<dbReference type="PANTHER" id="PTHR10527">
    <property type="entry name" value="IMPORTIN BETA"/>
    <property type="match status" value="1"/>
</dbReference>
<dbReference type="GO" id="GO:0031267">
    <property type="term" value="F:small GTPase binding"/>
    <property type="evidence" value="ECO:0007669"/>
    <property type="project" value="InterPro"/>
</dbReference>
<dbReference type="InterPro" id="IPR011989">
    <property type="entry name" value="ARM-like"/>
</dbReference>
<dbReference type="PROSITE" id="PS50166">
    <property type="entry name" value="IMPORTIN_B_NT"/>
    <property type="match status" value="1"/>
</dbReference>
<keyword evidence="6" id="KW-0653">Protein transport</keyword>
<evidence type="ECO:0000256" key="9">
    <source>
        <dbReference type="SAM" id="MobiDB-lite"/>
    </source>
</evidence>
<dbReference type="AlphaFoldDB" id="A0A7R9TPX1"/>